<name>A0A1I4U6W8_9EURY</name>
<dbReference type="RefSeq" id="WP_245748042.1">
    <property type="nucleotide sequence ID" value="NZ_FOUJ01000006.1"/>
</dbReference>
<dbReference type="AlphaFoldDB" id="A0A1I4U6W8"/>
<proteinExistence type="predicted"/>
<keyword evidence="2" id="KW-1185">Reference proteome</keyword>
<organism evidence="1 2">
    <name type="scientific">Methanolobus profundi</name>
    <dbReference type="NCBI Taxonomy" id="487685"/>
    <lineage>
        <taxon>Archaea</taxon>
        <taxon>Methanobacteriati</taxon>
        <taxon>Methanobacteriota</taxon>
        <taxon>Stenosarchaea group</taxon>
        <taxon>Methanomicrobia</taxon>
        <taxon>Methanosarcinales</taxon>
        <taxon>Methanosarcinaceae</taxon>
        <taxon>Methanolobus</taxon>
    </lineage>
</organism>
<dbReference type="Proteomes" id="UP000198535">
    <property type="component" value="Unassembled WGS sequence"/>
</dbReference>
<protein>
    <submittedName>
        <fullName evidence="1">Uncharacterized protein</fullName>
    </submittedName>
</protein>
<evidence type="ECO:0000313" key="2">
    <source>
        <dbReference type="Proteomes" id="UP000198535"/>
    </source>
</evidence>
<dbReference type="EMBL" id="FOUJ01000006">
    <property type="protein sequence ID" value="SFM84722.1"/>
    <property type="molecule type" value="Genomic_DNA"/>
</dbReference>
<accession>A0A1I4U6W8</accession>
<gene>
    <name evidence="1" type="ORF">SAMN04488696_2596</name>
</gene>
<dbReference type="STRING" id="487685.SAMN04488696_2596"/>
<evidence type="ECO:0000313" key="1">
    <source>
        <dbReference type="EMBL" id="SFM84722.1"/>
    </source>
</evidence>
<reference evidence="2" key="1">
    <citation type="submission" date="2016-10" db="EMBL/GenBank/DDBJ databases">
        <authorList>
            <person name="Varghese N."/>
            <person name="Submissions S."/>
        </authorList>
    </citation>
    <scope>NUCLEOTIDE SEQUENCE [LARGE SCALE GENOMIC DNA]</scope>
    <source>
        <strain evidence="2">Mob M</strain>
    </source>
</reference>
<sequence length="135" mass="15085">MPSSSNVNIEEVLVSPLSTILSEMGKSIAETQKTLDRNSIDTQIELEGDEALKDYNIEATWYHIPEVDIELKMALSMKYEEERDSKNRIRGYKRVLSAAPLNASYNSLNSYDVKGSSVLKARIVSVPSSSKVVEE</sequence>